<proteinExistence type="predicted"/>
<organism evidence="1 2">
    <name type="scientific">Artomyces pyxidatus</name>
    <dbReference type="NCBI Taxonomy" id="48021"/>
    <lineage>
        <taxon>Eukaryota</taxon>
        <taxon>Fungi</taxon>
        <taxon>Dikarya</taxon>
        <taxon>Basidiomycota</taxon>
        <taxon>Agaricomycotina</taxon>
        <taxon>Agaricomycetes</taxon>
        <taxon>Russulales</taxon>
        <taxon>Auriscalpiaceae</taxon>
        <taxon>Artomyces</taxon>
    </lineage>
</organism>
<gene>
    <name evidence="1" type="ORF">BV25DRAFT_1826142</name>
</gene>
<reference evidence="1" key="1">
    <citation type="submission" date="2021-03" db="EMBL/GenBank/DDBJ databases">
        <authorList>
            <consortium name="DOE Joint Genome Institute"/>
            <person name="Ahrendt S."/>
            <person name="Looney B.P."/>
            <person name="Miyauchi S."/>
            <person name="Morin E."/>
            <person name="Drula E."/>
            <person name="Courty P.E."/>
            <person name="Chicoki N."/>
            <person name="Fauchery L."/>
            <person name="Kohler A."/>
            <person name="Kuo A."/>
            <person name="Labutti K."/>
            <person name="Pangilinan J."/>
            <person name="Lipzen A."/>
            <person name="Riley R."/>
            <person name="Andreopoulos W."/>
            <person name="He G."/>
            <person name="Johnson J."/>
            <person name="Barry K.W."/>
            <person name="Grigoriev I.V."/>
            <person name="Nagy L."/>
            <person name="Hibbett D."/>
            <person name="Henrissat B."/>
            <person name="Matheny P.B."/>
            <person name="Labbe J."/>
            <person name="Martin F."/>
        </authorList>
    </citation>
    <scope>NUCLEOTIDE SEQUENCE</scope>
    <source>
        <strain evidence="1">HHB10654</strain>
    </source>
</reference>
<dbReference type="Proteomes" id="UP000814140">
    <property type="component" value="Unassembled WGS sequence"/>
</dbReference>
<sequence>MATQIPGGCNTFLEDELRDVRRELVNVRDEFQSRISHQEQSFRRQVSRIEDDLKETRKVRDSFRDSVSTKAAELKLLKEENRRLAQDNEMLRRRLAAKPLSTASGRFTKTAISSEPRAPKVDIIEINDDEGKEEVLSNDTKRESRPPLSKLSVVGDLRLLRIKPSYAVRPTPTIPMSTPKRELPTASDESRSSFKLESRPSTKSQMKRPQGNSILHSHGVDVQFAPSTDGMKRRRVETFLSAPASESAVQTKQSVVWANSSSPKVTATQEEVPALYSEGQLDEVQDAQHAEFTAPPDVTGRYSESIDHAYIAVFGAEDDKLSDLSDSDEDSDKIIASVSSPQVLVVQGKGAERAHRAPSHASTSAHSPASVPPFLLSRVATFDVYPILSAAPTPVGRGFLAAHYRVPNCRLIGTIKAEENIPRGELRHMIFPEHVQNPGLPRCPGAPGTLLSNRTDVRQHRVISLWVKSWSTGSKATWMYCGEYEAQRSTETLSGAEFRQLPEKTKSAWVATLLTATKPCYASMAALIWLDKHGLASTSCALEETTNRFVAEIKAQKLAIRAHMKTDVSQKSSAKPKMGLGDLSWNDVLEGLCNGIARLDVITLRCVGYDYAFQNDVAASWATWHESN</sequence>
<evidence type="ECO:0000313" key="2">
    <source>
        <dbReference type="Proteomes" id="UP000814140"/>
    </source>
</evidence>
<keyword evidence="2" id="KW-1185">Reference proteome</keyword>
<evidence type="ECO:0000313" key="1">
    <source>
        <dbReference type="EMBL" id="KAI0061858.1"/>
    </source>
</evidence>
<dbReference type="EMBL" id="MU277210">
    <property type="protein sequence ID" value="KAI0061858.1"/>
    <property type="molecule type" value="Genomic_DNA"/>
</dbReference>
<accession>A0ACB8SZA4</accession>
<name>A0ACB8SZA4_9AGAM</name>
<protein>
    <submittedName>
        <fullName evidence="1">Uncharacterized protein</fullName>
    </submittedName>
</protein>
<reference evidence="1" key="2">
    <citation type="journal article" date="2022" name="New Phytol.">
        <title>Evolutionary transition to the ectomycorrhizal habit in the genomes of a hyperdiverse lineage of mushroom-forming fungi.</title>
        <authorList>
            <person name="Looney B."/>
            <person name="Miyauchi S."/>
            <person name="Morin E."/>
            <person name="Drula E."/>
            <person name="Courty P.E."/>
            <person name="Kohler A."/>
            <person name="Kuo A."/>
            <person name="LaButti K."/>
            <person name="Pangilinan J."/>
            <person name="Lipzen A."/>
            <person name="Riley R."/>
            <person name="Andreopoulos W."/>
            <person name="He G."/>
            <person name="Johnson J."/>
            <person name="Nolan M."/>
            <person name="Tritt A."/>
            <person name="Barry K.W."/>
            <person name="Grigoriev I.V."/>
            <person name="Nagy L.G."/>
            <person name="Hibbett D."/>
            <person name="Henrissat B."/>
            <person name="Matheny P.B."/>
            <person name="Labbe J."/>
            <person name="Martin F.M."/>
        </authorList>
    </citation>
    <scope>NUCLEOTIDE SEQUENCE</scope>
    <source>
        <strain evidence="1">HHB10654</strain>
    </source>
</reference>
<comment type="caution">
    <text evidence="1">The sequence shown here is derived from an EMBL/GenBank/DDBJ whole genome shotgun (WGS) entry which is preliminary data.</text>
</comment>